<dbReference type="InterPro" id="IPR036390">
    <property type="entry name" value="WH_DNA-bd_sf"/>
</dbReference>
<dbReference type="EMBL" id="JAGGJU010000004">
    <property type="protein sequence ID" value="MBP1850223.1"/>
    <property type="molecule type" value="Genomic_DNA"/>
</dbReference>
<evidence type="ECO:0000313" key="2">
    <source>
        <dbReference type="EMBL" id="MBP1850223.1"/>
    </source>
</evidence>
<proteinExistence type="predicted"/>
<dbReference type="InterPro" id="IPR000835">
    <property type="entry name" value="HTH_MarR-typ"/>
</dbReference>
<dbReference type="PROSITE" id="PS50995">
    <property type="entry name" value="HTH_MARR_2"/>
    <property type="match status" value="1"/>
</dbReference>
<organism evidence="2 3">
    <name type="scientific">Rhizobium halophytocola</name>
    <dbReference type="NCBI Taxonomy" id="735519"/>
    <lineage>
        <taxon>Bacteria</taxon>
        <taxon>Pseudomonadati</taxon>
        <taxon>Pseudomonadota</taxon>
        <taxon>Alphaproteobacteria</taxon>
        <taxon>Hyphomicrobiales</taxon>
        <taxon>Rhizobiaceae</taxon>
        <taxon>Rhizobium/Agrobacterium group</taxon>
        <taxon>Rhizobium</taxon>
    </lineage>
</organism>
<dbReference type="SMART" id="SM00347">
    <property type="entry name" value="HTH_MARR"/>
    <property type="match status" value="1"/>
</dbReference>
<dbReference type="Pfam" id="PF12802">
    <property type="entry name" value="MarR_2"/>
    <property type="match status" value="1"/>
</dbReference>
<dbReference type="Proteomes" id="UP000759443">
    <property type="component" value="Unassembled WGS sequence"/>
</dbReference>
<sequence>MSSQAVHPDPSADDPIVRIDFAMSAIRRMVSRRVIGRVVVDQVGMQLSHLDVIEAVRRAEEEEEGEATVGAVAQRLGLDPSRASRMVAQLVEAGLLRRDVSQADGRRAVVRLTDHSLDLVKQIRIAKRTLIRDAVSDWSETDVSRFSEMFEQFIGAITARAEEKAAEREAGAAPAPSTTA</sequence>
<reference evidence="2 3" key="1">
    <citation type="submission" date="2021-03" db="EMBL/GenBank/DDBJ databases">
        <title>Genomic Encyclopedia of Type Strains, Phase IV (KMG-IV): sequencing the most valuable type-strain genomes for metagenomic binning, comparative biology and taxonomic classification.</title>
        <authorList>
            <person name="Goeker M."/>
        </authorList>
    </citation>
    <scope>NUCLEOTIDE SEQUENCE [LARGE SCALE GENOMIC DNA]</scope>
    <source>
        <strain evidence="2 3">DSM 21600</strain>
    </source>
</reference>
<dbReference type="SUPFAM" id="SSF46785">
    <property type="entry name" value="Winged helix' DNA-binding domain"/>
    <property type="match status" value="1"/>
</dbReference>
<dbReference type="InterPro" id="IPR039422">
    <property type="entry name" value="MarR/SlyA-like"/>
</dbReference>
<dbReference type="InterPro" id="IPR036388">
    <property type="entry name" value="WH-like_DNA-bd_sf"/>
</dbReference>
<dbReference type="PANTHER" id="PTHR33164">
    <property type="entry name" value="TRANSCRIPTIONAL REGULATOR, MARR FAMILY"/>
    <property type="match status" value="1"/>
</dbReference>
<keyword evidence="3" id="KW-1185">Reference proteome</keyword>
<dbReference type="Gene3D" id="1.10.10.10">
    <property type="entry name" value="Winged helix-like DNA-binding domain superfamily/Winged helix DNA-binding domain"/>
    <property type="match status" value="1"/>
</dbReference>
<feature type="domain" description="HTH marR-type" evidence="1">
    <location>
        <begin position="1"/>
        <end position="155"/>
    </location>
</feature>
<accession>A0ABS4DWZ9</accession>
<dbReference type="GO" id="GO:0003677">
    <property type="term" value="F:DNA binding"/>
    <property type="evidence" value="ECO:0007669"/>
    <property type="project" value="UniProtKB-KW"/>
</dbReference>
<dbReference type="PANTHER" id="PTHR33164:SF57">
    <property type="entry name" value="MARR-FAMILY TRANSCRIPTIONAL REGULATOR"/>
    <property type="match status" value="1"/>
</dbReference>
<name>A0ABS4DWZ9_9HYPH</name>
<evidence type="ECO:0000259" key="1">
    <source>
        <dbReference type="PROSITE" id="PS50995"/>
    </source>
</evidence>
<protein>
    <submittedName>
        <fullName evidence="2">DNA-binding MarR family transcriptional regulator</fullName>
    </submittedName>
</protein>
<evidence type="ECO:0000313" key="3">
    <source>
        <dbReference type="Proteomes" id="UP000759443"/>
    </source>
</evidence>
<dbReference type="RefSeq" id="WP_342454386.1">
    <property type="nucleotide sequence ID" value="NZ_JAGGJU010000004.1"/>
</dbReference>
<comment type="caution">
    <text evidence="2">The sequence shown here is derived from an EMBL/GenBank/DDBJ whole genome shotgun (WGS) entry which is preliminary data.</text>
</comment>
<keyword evidence="2" id="KW-0238">DNA-binding</keyword>
<gene>
    <name evidence="2" type="ORF">J2Z17_001657</name>
</gene>